<dbReference type="AlphaFoldDB" id="A0AAI8Z7P5"/>
<organism evidence="1 2">
    <name type="scientific">Lecanosticta acicola</name>
    <dbReference type="NCBI Taxonomy" id="111012"/>
    <lineage>
        <taxon>Eukaryota</taxon>
        <taxon>Fungi</taxon>
        <taxon>Dikarya</taxon>
        <taxon>Ascomycota</taxon>
        <taxon>Pezizomycotina</taxon>
        <taxon>Dothideomycetes</taxon>
        <taxon>Dothideomycetidae</taxon>
        <taxon>Mycosphaerellales</taxon>
        <taxon>Mycosphaerellaceae</taxon>
        <taxon>Lecanosticta</taxon>
    </lineage>
</organism>
<dbReference type="Proteomes" id="UP001296104">
    <property type="component" value="Unassembled WGS sequence"/>
</dbReference>
<gene>
    <name evidence="1" type="ORF">LECACI_7A009146</name>
</gene>
<dbReference type="PANTHER" id="PTHR15396:SF1">
    <property type="entry name" value="RIBONUCLEASE P PROTEIN SUBUNIT P40"/>
    <property type="match status" value="1"/>
</dbReference>
<evidence type="ECO:0000313" key="1">
    <source>
        <dbReference type="EMBL" id="CAK4033988.1"/>
    </source>
</evidence>
<dbReference type="PANTHER" id="PTHR15396">
    <property type="entry name" value="RIBONUCLEASE P PROTEIN SUBUNIT P40"/>
    <property type="match status" value="1"/>
</dbReference>
<dbReference type="Pfam" id="PF08584">
    <property type="entry name" value="Ribonuc_P_40"/>
    <property type="match status" value="1"/>
</dbReference>
<reference evidence="1" key="1">
    <citation type="submission" date="2023-11" db="EMBL/GenBank/DDBJ databases">
        <authorList>
            <person name="Alioto T."/>
            <person name="Alioto T."/>
            <person name="Gomez Garrido J."/>
        </authorList>
    </citation>
    <scope>NUCLEOTIDE SEQUENCE</scope>
</reference>
<comment type="caution">
    <text evidence="1">The sequence shown here is derived from an EMBL/GenBank/DDBJ whole genome shotgun (WGS) entry which is preliminary data.</text>
</comment>
<accession>A0AAI8Z7P5</accession>
<sequence>MLDLDKSSTTPTPKCLFTSTQMAKFLDHEQPPIKKRPLSTILNQPFTHTACYLPLDILLPKTTNLTPLQSLATTYAKLHLKLLDLLSDPFFTTYIKTPGPSSDILLISEPPSNDDSSFSLADGILRMELGRPTYEKTGLQGKPIPPSGEARKHTKQKFLVEVNLRLPSMVHGKPAFERLLWACKNVLNESVTWLFYCPCSDQEGPIKAHSPTWRTTQLLFTEMSDVLVPELRTENEDEAVELLEWVSLAMNLCSPRIQRDDKIDPYLSRYQVPQPTATRDLFRFRWRGLISPGIAQKTFLTALKCTGNEWMAMSGTSFTGRSYTILVRDGKALTWEYKD</sequence>
<dbReference type="GO" id="GO:0004526">
    <property type="term" value="F:ribonuclease P activity"/>
    <property type="evidence" value="ECO:0007669"/>
    <property type="project" value="TreeGrafter"/>
</dbReference>
<protein>
    <submittedName>
        <fullName evidence="1">Uncharacterized protein</fullName>
    </submittedName>
</protein>
<proteinExistence type="predicted"/>
<keyword evidence="2" id="KW-1185">Reference proteome</keyword>
<dbReference type="GO" id="GO:0000447">
    <property type="term" value="P:endonucleolytic cleavage in ITS1 to separate SSU-rRNA from 5.8S rRNA and LSU-rRNA from tricistronic rRNA transcript (SSU-rRNA, 5.8S rRNA, LSU-rRNA)"/>
    <property type="evidence" value="ECO:0007669"/>
    <property type="project" value="TreeGrafter"/>
</dbReference>
<dbReference type="GO" id="GO:0000172">
    <property type="term" value="C:ribonuclease MRP complex"/>
    <property type="evidence" value="ECO:0007669"/>
    <property type="project" value="TreeGrafter"/>
</dbReference>
<dbReference type="GO" id="GO:0001682">
    <property type="term" value="P:tRNA 5'-leader removal"/>
    <property type="evidence" value="ECO:0007669"/>
    <property type="project" value="InterPro"/>
</dbReference>
<name>A0AAI8Z7P5_9PEZI</name>
<dbReference type="InterPro" id="IPR013893">
    <property type="entry name" value="RNase_P_Rpp40"/>
</dbReference>
<dbReference type="GO" id="GO:0030681">
    <property type="term" value="C:multimeric ribonuclease P complex"/>
    <property type="evidence" value="ECO:0007669"/>
    <property type="project" value="TreeGrafter"/>
</dbReference>
<dbReference type="EMBL" id="CAVMBE010000099">
    <property type="protein sequence ID" value="CAK4033988.1"/>
    <property type="molecule type" value="Genomic_DNA"/>
</dbReference>
<evidence type="ECO:0000313" key="2">
    <source>
        <dbReference type="Proteomes" id="UP001296104"/>
    </source>
</evidence>
<dbReference type="GO" id="GO:0000171">
    <property type="term" value="F:ribonuclease MRP activity"/>
    <property type="evidence" value="ECO:0007669"/>
    <property type="project" value="TreeGrafter"/>
</dbReference>